<feature type="compositionally biased region" description="Basic and acidic residues" evidence="1">
    <location>
        <begin position="79"/>
        <end position="91"/>
    </location>
</feature>
<evidence type="ECO:0000313" key="2">
    <source>
        <dbReference type="EMBL" id="KAK9684922.1"/>
    </source>
</evidence>
<accession>A0AAW1I6I6</accession>
<feature type="region of interest" description="Disordered" evidence="1">
    <location>
        <begin position="68"/>
        <end position="91"/>
    </location>
</feature>
<proteinExistence type="predicted"/>
<reference evidence="2" key="1">
    <citation type="submission" date="2024-03" db="EMBL/GenBank/DDBJ databases">
        <title>WGS assembly of Saponaria officinalis var. Norfolk2.</title>
        <authorList>
            <person name="Jenkins J."/>
            <person name="Shu S."/>
            <person name="Grimwood J."/>
            <person name="Barry K."/>
            <person name="Goodstein D."/>
            <person name="Schmutz J."/>
            <person name="Leebens-Mack J."/>
            <person name="Osbourn A."/>
        </authorList>
    </citation>
    <scope>NUCLEOTIDE SEQUENCE [LARGE SCALE GENOMIC DNA]</scope>
    <source>
        <strain evidence="2">JIC</strain>
    </source>
</reference>
<evidence type="ECO:0000256" key="1">
    <source>
        <dbReference type="SAM" id="MobiDB-lite"/>
    </source>
</evidence>
<protein>
    <submittedName>
        <fullName evidence="2">Uncharacterized protein</fullName>
    </submittedName>
</protein>
<dbReference type="Proteomes" id="UP001443914">
    <property type="component" value="Unassembled WGS sequence"/>
</dbReference>
<sequence length="103" mass="11918">MNIQMKDRASTTMNKPSNNSTVNKSKEMLLEDEIIMITIMIKLIQLPRLFFSSKSYLSYDQCHSNGGKSGFEGRSSLSRVHDHDHGHHEEEVDLELRLGHYPW</sequence>
<gene>
    <name evidence="2" type="ORF">RND81_10G242800</name>
</gene>
<dbReference type="AlphaFoldDB" id="A0AAW1I6I6"/>
<evidence type="ECO:0000313" key="3">
    <source>
        <dbReference type="Proteomes" id="UP001443914"/>
    </source>
</evidence>
<comment type="caution">
    <text evidence="2">The sequence shown here is derived from an EMBL/GenBank/DDBJ whole genome shotgun (WGS) entry which is preliminary data.</text>
</comment>
<dbReference type="EMBL" id="JBDFQZ010000010">
    <property type="protein sequence ID" value="KAK9684922.1"/>
    <property type="molecule type" value="Genomic_DNA"/>
</dbReference>
<keyword evidence="3" id="KW-1185">Reference proteome</keyword>
<name>A0AAW1I6I6_SAPOF</name>
<feature type="region of interest" description="Disordered" evidence="1">
    <location>
        <begin position="1"/>
        <end position="25"/>
    </location>
</feature>
<organism evidence="2 3">
    <name type="scientific">Saponaria officinalis</name>
    <name type="common">Common soapwort</name>
    <name type="synonym">Lychnis saponaria</name>
    <dbReference type="NCBI Taxonomy" id="3572"/>
    <lineage>
        <taxon>Eukaryota</taxon>
        <taxon>Viridiplantae</taxon>
        <taxon>Streptophyta</taxon>
        <taxon>Embryophyta</taxon>
        <taxon>Tracheophyta</taxon>
        <taxon>Spermatophyta</taxon>
        <taxon>Magnoliopsida</taxon>
        <taxon>eudicotyledons</taxon>
        <taxon>Gunneridae</taxon>
        <taxon>Pentapetalae</taxon>
        <taxon>Caryophyllales</taxon>
        <taxon>Caryophyllaceae</taxon>
        <taxon>Caryophylleae</taxon>
        <taxon>Saponaria</taxon>
    </lineage>
</organism>
<feature type="compositionally biased region" description="Polar residues" evidence="1">
    <location>
        <begin position="10"/>
        <end position="23"/>
    </location>
</feature>